<evidence type="ECO:0000256" key="3">
    <source>
        <dbReference type="ARBA" id="ARBA00022576"/>
    </source>
</evidence>
<dbReference type="EC" id="2.6.1.1" evidence="7"/>
<dbReference type="InterPro" id="IPR050596">
    <property type="entry name" value="AspAT/PAT-like"/>
</dbReference>
<feature type="domain" description="Aminotransferase class I/classII large" evidence="6">
    <location>
        <begin position="35"/>
        <end position="275"/>
    </location>
</feature>
<evidence type="ECO:0000313" key="7">
    <source>
        <dbReference type="EMBL" id="CAA9369378.1"/>
    </source>
</evidence>
<organism evidence="7">
    <name type="scientific">uncultured Gemmatimonadota bacterium</name>
    <dbReference type="NCBI Taxonomy" id="203437"/>
    <lineage>
        <taxon>Bacteria</taxon>
        <taxon>Pseudomonadati</taxon>
        <taxon>Gemmatimonadota</taxon>
        <taxon>environmental samples</taxon>
    </lineage>
</organism>
<comment type="cofactor">
    <cofactor evidence="1">
        <name>pyridoxal 5'-phosphate</name>
        <dbReference type="ChEBI" id="CHEBI:597326"/>
    </cofactor>
</comment>
<keyword evidence="5" id="KW-0663">Pyridoxal phosphate</keyword>
<evidence type="ECO:0000256" key="5">
    <source>
        <dbReference type="ARBA" id="ARBA00022898"/>
    </source>
</evidence>
<dbReference type="InterPro" id="IPR015422">
    <property type="entry name" value="PyrdxlP-dep_Trfase_small"/>
</dbReference>
<sequence>MTDGRVSAMAAGLVGSEILKIAGDVRAMVAQGETICNLTVGDFSPAEFRIPGYLEREIVQALGAGETNYPPSDGVMPLRKAVADFFQRWLGLEYGVDSVLVTGGSRPGIYSVYSTLVDPGDVVVYPVPSWNNNHYVHLTGARGLPVTCRAEDAFLPTRALLEDAVRGARLLALNSPLNPCGTAFTAEALGAICDLVLEENARRGPDERPLYVMYDQVYWMLTFGETMHVNPVTLRPAMAAYTVFVDGISKSFAATGVRVGWTVGPADVTQRMASVLG</sequence>
<dbReference type="GO" id="GO:0006520">
    <property type="term" value="P:amino acid metabolic process"/>
    <property type="evidence" value="ECO:0007669"/>
    <property type="project" value="InterPro"/>
</dbReference>
<keyword evidence="3 7" id="KW-0032">Aminotransferase</keyword>
<dbReference type="GO" id="GO:0004069">
    <property type="term" value="F:L-aspartate:2-oxoglutarate aminotransferase activity"/>
    <property type="evidence" value="ECO:0007669"/>
    <property type="project" value="UniProtKB-EC"/>
</dbReference>
<dbReference type="EMBL" id="CADCTV010000931">
    <property type="protein sequence ID" value="CAA9369378.1"/>
    <property type="molecule type" value="Genomic_DNA"/>
</dbReference>
<dbReference type="InterPro" id="IPR015424">
    <property type="entry name" value="PyrdxlP-dep_Trfase"/>
</dbReference>
<dbReference type="CDD" id="cd00609">
    <property type="entry name" value="AAT_like"/>
    <property type="match status" value="1"/>
</dbReference>
<dbReference type="PANTHER" id="PTHR46383:SF1">
    <property type="entry name" value="ASPARTATE AMINOTRANSFERASE"/>
    <property type="match status" value="1"/>
</dbReference>
<dbReference type="InterPro" id="IPR004839">
    <property type="entry name" value="Aminotransferase_I/II_large"/>
</dbReference>
<reference evidence="7" key="1">
    <citation type="submission" date="2020-02" db="EMBL/GenBank/DDBJ databases">
        <authorList>
            <person name="Meier V. D."/>
        </authorList>
    </citation>
    <scope>NUCLEOTIDE SEQUENCE</scope>
    <source>
        <strain evidence="7">AVDCRST_MAG89</strain>
    </source>
</reference>
<feature type="non-terminal residue" evidence="7">
    <location>
        <position position="277"/>
    </location>
</feature>
<dbReference type="AlphaFoldDB" id="A0A6J4MWE4"/>
<dbReference type="GO" id="GO:0030170">
    <property type="term" value="F:pyridoxal phosphate binding"/>
    <property type="evidence" value="ECO:0007669"/>
    <property type="project" value="InterPro"/>
</dbReference>
<accession>A0A6J4MWE4</accession>
<proteinExistence type="inferred from homology"/>
<evidence type="ECO:0000256" key="1">
    <source>
        <dbReference type="ARBA" id="ARBA00001933"/>
    </source>
</evidence>
<evidence type="ECO:0000256" key="4">
    <source>
        <dbReference type="ARBA" id="ARBA00022679"/>
    </source>
</evidence>
<evidence type="ECO:0000259" key="6">
    <source>
        <dbReference type="Pfam" id="PF00155"/>
    </source>
</evidence>
<comment type="similarity">
    <text evidence="2">Belongs to the class-I pyridoxal-phosphate-dependent aminotransferase family.</text>
</comment>
<name>A0A6J4MWE4_9BACT</name>
<dbReference type="Gene3D" id="3.40.640.10">
    <property type="entry name" value="Type I PLP-dependent aspartate aminotransferase-like (Major domain)"/>
    <property type="match status" value="1"/>
</dbReference>
<dbReference type="Gene3D" id="3.90.1150.10">
    <property type="entry name" value="Aspartate Aminotransferase, domain 1"/>
    <property type="match status" value="1"/>
</dbReference>
<dbReference type="Pfam" id="PF00155">
    <property type="entry name" value="Aminotran_1_2"/>
    <property type="match status" value="1"/>
</dbReference>
<protein>
    <submittedName>
        <fullName evidence="7">Aspartate aminotransferase</fullName>
        <ecNumber evidence="7">2.6.1.1</ecNumber>
    </submittedName>
</protein>
<dbReference type="PANTHER" id="PTHR46383">
    <property type="entry name" value="ASPARTATE AMINOTRANSFERASE"/>
    <property type="match status" value="1"/>
</dbReference>
<keyword evidence="4 7" id="KW-0808">Transferase</keyword>
<gene>
    <name evidence="7" type="ORF">AVDCRST_MAG89-4439</name>
</gene>
<evidence type="ECO:0000256" key="2">
    <source>
        <dbReference type="ARBA" id="ARBA00007441"/>
    </source>
</evidence>
<dbReference type="SUPFAM" id="SSF53383">
    <property type="entry name" value="PLP-dependent transferases"/>
    <property type="match status" value="1"/>
</dbReference>
<dbReference type="InterPro" id="IPR015421">
    <property type="entry name" value="PyrdxlP-dep_Trfase_major"/>
</dbReference>